<dbReference type="AlphaFoldDB" id="A0A317DU32"/>
<dbReference type="OrthoDB" id="3574600at2"/>
<dbReference type="PANTHER" id="PTHR30514">
    <property type="entry name" value="GLUCOKINASE"/>
    <property type="match status" value="1"/>
</dbReference>
<comment type="caution">
    <text evidence="6">The sequence shown here is derived from an EMBL/GenBank/DDBJ whole genome shotgun (WGS) entry which is preliminary data.</text>
</comment>
<dbReference type="InterPro" id="IPR001347">
    <property type="entry name" value="SIS_dom"/>
</dbReference>
<protein>
    <submittedName>
        <fullName evidence="6">MurR/RpiR family transcriptional regulator</fullName>
    </submittedName>
</protein>
<dbReference type="Pfam" id="PF01418">
    <property type="entry name" value="HTH_6"/>
    <property type="match status" value="1"/>
</dbReference>
<evidence type="ECO:0000259" key="4">
    <source>
        <dbReference type="PROSITE" id="PS51071"/>
    </source>
</evidence>
<evidence type="ECO:0000313" key="6">
    <source>
        <dbReference type="EMBL" id="PWR18151.1"/>
    </source>
</evidence>
<dbReference type="InterPro" id="IPR046348">
    <property type="entry name" value="SIS_dom_sf"/>
</dbReference>
<organism evidence="6 7">
    <name type="scientific">Zavarzinia aquatilis</name>
    <dbReference type="NCBI Taxonomy" id="2211142"/>
    <lineage>
        <taxon>Bacteria</taxon>
        <taxon>Pseudomonadati</taxon>
        <taxon>Pseudomonadota</taxon>
        <taxon>Alphaproteobacteria</taxon>
        <taxon>Rhodospirillales</taxon>
        <taxon>Zavarziniaceae</taxon>
        <taxon>Zavarzinia</taxon>
    </lineage>
</organism>
<gene>
    <name evidence="6" type="ORF">DKG74_19960</name>
</gene>
<dbReference type="Proteomes" id="UP000245461">
    <property type="component" value="Unassembled WGS sequence"/>
</dbReference>
<keyword evidence="1" id="KW-0805">Transcription regulation</keyword>
<dbReference type="GO" id="GO:0003700">
    <property type="term" value="F:DNA-binding transcription factor activity"/>
    <property type="evidence" value="ECO:0007669"/>
    <property type="project" value="InterPro"/>
</dbReference>
<dbReference type="InterPro" id="IPR000281">
    <property type="entry name" value="HTH_RpiR"/>
</dbReference>
<dbReference type="InterPro" id="IPR047640">
    <property type="entry name" value="RpiR-like"/>
</dbReference>
<keyword evidence="7" id="KW-1185">Reference proteome</keyword>
<dbReference type="EMBL" id="QGLE01000017">
    <property type="protein sequence ID" value="PWR18151.1"/>
    <property type="molecule type" value="Genomic_DNA"/>
</dbReference>
<dbReference type="SUPFAM" id="SSF46689">
    <property type="entry name" value="Homeodomain-like"/>
    <property type="match status" value="1"/>
</dbReference>
<dbReference type="InterPro" id="IPR009057">
    <property type="entry name" value="Homeodomain-like_sf"/>
</dbReference>
<accession>A0A317DU32</accession>
<dbReference type="Gene3D" id="1.10.10.10">
    <property type="entry name" value="Winged helix-like DNA-binding domain superfamily/Winged helix DNA-binding domain"/>
    <property type="match status" value="1"/>
</dbReference>
<dbReference type="RefSeq" id="WP_109907970.1">
    <property type="nucleotide sequence ID" value="NZ_QGLE01000017.1"/>
</dbReference>
<proteinExistence type="predicted"/>
<sequence length="290" mass="30962">MTIRERLAELTAPTPAEAKLLQVLLADYPLGGIGTASGLARKAGVSDPTVTRFVAKLGFAGFADFQAGLLAEVEASLHSPLLMMAAKAADKTPTDPLRAFLSSAARQLADYADKASPAVFDPLVELLSQAPGRIYLLGGRFSRHLASILATYLVHFREGAVDLGPCSSETVDRLADMGRADVLVVFDYRRYQSDVVDIALQAAEQGARVVLFTDPWLSPIAKAAAHVVVAPVELDSPFDSQVTALAQVEALGHLMISRAGPRLQARMERVERLRHANRVTLDGPARGPAS</sequence>
<evidence type="ECO:0000256" key="3">
    <source>
        <dbReference type="ARBA" id="ARBA00023163"/>
    </source>
</evidence>
<dbReference type="PROSITE" id="PS51071">
    <property type="entry name" value="HTH_RPIR"/>
    <property type="match status" value="1"/>
</dbReference>
<dbReference type="InterPro" id="IPR035472">
    <property type="entry name" value="RpiR-like_SIS"/>
</dbReference>
<keyword evidence="2" id="KW-0238">DNA-binding</keyword>
<evidence type="ECO:0000259" key="5">
    <source>
        <dbReference type="PROSITE" id="PS51464"/>
    </source>
</evidence>
<dbReference type="GO" id="GO:0003677">
    <property type="term" value="F:DNA binding"/>
    <property type="evidence" value="ECO:0007669"/>
    <property type="project" value="UniProtKB-KW"/>
</dbReference>
<evidence type="ECO:0000313" key="7">
    <source>
        <dbReference type="Proteomes" id="UP000245461"/>
    </source>
</evidence>
<dbReference type="PROSITE" id="PS51464">
    <property type="entry name" value="SIS"/>
    <property type="match status" value="1"/>
</dbReference>
<keyword evidence="3" id="KW-0804">Transcription</keyword>
<reference evidence="6 7" key="1">
    <citation type="submission" date="2018-05" db="EMBL/GenBank/DDBJ databases">
        <title>Zavarzinia sp. HR-AS.</title>
        <authorList>
            <person name="Lee Y."/>
            <person name="Jeon C.O."/>
        </authorList>
    </citation>
    <scope>NUCLEOTIDE SEQUENCE [LARGE SCALE GENOMIC DNA]</scope>
    <source>
        <strain evidence="6 7">HR-AS</strain>
    </source>
</reference>
<dbReference type="InterPro" id="IPR036388">
    <property type="entry name" value="WH-like_DNA-bd_sf"/>
</dbReference>
<dbReference type="PANTHER" id="PTHR30514:SF18">
    <property type="entry name" value="RPIR-FAMILY TRANSCRIPTIONAL REGULATOR"/>
    <property type="match status" value="1"/>
</dbReference>
<dbReference type="SUPFAM" id="SSF53697">
    <property type="entry name" value="SIS domain"/>
    <property type="match status" value="1"/>
</dbReference>
<dbReference type="GO" id="GO:1901135">
    <property type="term" value="P:carbohydrate derivative metabolic process"/>
    <property type="evidence" value="ECO:0007669"/>
    <property type="project" value="InterPro"/>
</dbReference>
<feature type="domain" description="HTH rpiR-type" evidence="4">
    <location>
        <begin position="1"/>
        <end position="76"/>
    </location>
</feature>
<dbReference type="Gene3D" id="3.40.50.10490">
    <property type="entry name" value="Glucose-6-phosphate isomerase like protein, domain 1"/>
    <property type="match status" value="1"/>
</dbReference>
<dbReference type="GO" id="GO:0097367">
    <property type="term" value="F:carbohydrate derivative binding"/>
    <property type="evidence" value="ECO:0007669"/>
    <property type="project" value="InterPro"/>
</dbReference>
<dbReference type="Pfam" id="PF01380">
    <property type="entry name" value="SIS"/>
    <property type="match status" value="1"/>
</dbReference>
<dbReference type="CDD" id="cd05013">
    <property type="entry name" value="SIS_RpiR"/>
    <property type="match status" value="1"/>
</dbReference>
<evidence type="ECO:0000256" key="2">
    <source>
        <dbReference type="ARBA" id="ARBA00023125"/>
    </source>
</evidence>
<evidence type="ECO:0000256" key="1">
    <source>
        <dbReference type="ARBA" id="ARBA00023015"/>
    </source>
</evidence>
<feature type="domain" description="SIS" evidence="5">
    <location>
        <begin position="123"/>
        <end position="261"/>
    </location>
</feature>
<name>A0A317DU32_9PROT</name>